<name>A0A8K1GY12_9PASS</name>
<reference evidence="2" key="1">
    <citation type="submission" date="2019-04" db="EMBL/GenBank/DDBJ databases">
        <title>Genome assembly of Zosterops borbonicus 15179.</title>
        <authorList>
            <person name="Leroy T."/>
            <person name="Anselmetti Y."/>
            <person name="Tilak M.-K."/>
            <person name="Nabholz B."/>
        </authorList>
    </citation>
    <scope>NUCLEOTIDE SEQUENCE</scope>
    <source>
        <strain evidence="2">HGM_15179</strain>
        <tissue evidence="2">Muscle</tissue>
    </source>
</reference>
<evidence type="ECO:0000313" key="2">
    <source>
        <dbReference type="EMBL" id="TRZ26458.1"/>
    </source>
</evidence>
<evidence type="ECO:0000313" key="3">
    <source>
        <dbReference type="Proteomes" id="UP000796761"/>
    </source>
</evidence>
<feature type="compositionally biased region" description="Basic and acidic residues" evidence="1">
    <location>
        <begin position="148"/>
        <end position="167"/>
    </location>
</feature>
<dbReference type="AlphaFoldDB" id="A0A8K1GY12"/>
<dbReference type="PANTHER" id="PTHR33332">
    <property type="entry name" value="REVERSE TRANSCRIPTASE DOMAIN-CONTAINING PROTEIN"/>
    <property type="match status" value="1"/>
</dbReference>
<sequence>MTKKINAVMTSEIECLRKFAGGMNLNDAIDIPSGQDVIAGDLDKLEEWACRNLMRSNKSKVLHQSQGSPSHEHRLGEEVTESSPAEKGLGVPVDEKLDMSQQCALAAQKAHGLIKSSIASRSRERILSLYPHETPPGVLHPALGSSAPEEHGLVGAGPKEDHRDGQRAEAPLP</sequence>
<evidence type="ECO:0000256" key="1">
    <source>
        <dbReference type="SAM" id="MobiDB-lite"/>
    </source>
</evidence>
<accession>A0A8K1GY12</accession>
<protein>
    <recommendedName>
        <fullName evidence="4">Rna-directed dna polymerase from mobile element jockey-like</fullName>
    </recommendedName>
</protein>
<comment type="caution">
    <text evidence="2">The sequence shown here is derived from an EMBL/GenBank/DDBJ whole genome shotgun (WGS) entry which is preliminary data.</text>
</comment>
<keyword evidence="3" id="KW-1185">Reference proteome</keyword>
<dbReference type="EMBL" id="SWJQ01000013">
    <property type="protein sequence ID" value="TRZ26458.1"/>
    <property type="molecule type" value="Genomic_DNA"/>
</dbReference>
<gene>
    <name evidence="2" type="ORF">HGM15179_000615</name>
</gene>
<organism evidence="2 3">
    <name type="scientific">Zosterops borbonicus</name>
    <dbReference type="NCBI Taxonomy" id="364589"/>
    <lineage>
        <taxon>Eukaryota</taxon>
        <taxon>Metazoa</taxon>
        <taxon>Chordata</taxon>
        <taxon>Craniata</taxon>
        <taxon>Vertebrata</taxon>
        <taxon>Euteleostomi</taxon>
        <taxon>Archelosauria</taxon>
        <taxon>Archosauria</taxon>
        <taxon>Dinosauria</taxon>
        <taxon>Saurischia</taxon>
        <taxon>Theropoda</taxon>
        <taxon>Coelurosauria</taxon>
        <taxon>Aves</taxon>
        <taxon>Neognathae</taxon>
        <taxon>Neoaves</taxon>
        <taxon>Telluraves</taxon>
        <taxon>Australaves</taxon>
        <taxon>Passeriformes</taxon>
        <taxon>Sylvioidea</taxon>
        <taxon>Zosteropidae</taxon>
        <taxon>Zosterops</taxon>
    </lineage>
</organism>
<feature type="region of interest" description="Disordered" evidence="1">
    <location>
        <begin position="131"/>
        <end position="173"/>
    </location>
</feature>
<evidence type="ECO:0008006" key="4">
    <source>
        <dbReference type="Google" id="ProtNLM"/>
    </source>
</evidence>
<proteinExistence type="predicted"/>
<dbReference type="Proteomes" id="UP000796761">
    <property type="component" value="Unassembled WGS sequence"/>
</dbReference>
<feature type="region of interest" description="Disordered" evidence="1">
    <location>
        <begin position="59"/>
        <end position="90"/>
    </location>
</feature>